<dbReference type="InterPro" id="IPR021109">
    <property type="entry name" value="Peptidase_aspartic_dom_sf"/>
</dbReference>
<dbReference type="Proteomes" id="UP000824120">
    <property type="component" value="Chromosome 12"/>
</dbReference>
<evidence type="ECO:0000313" key="3">
    <source>
        <dbReference type="Proteomes" id="UP000824120"/>
    </source>
</evidence>
<name>A0A9J5W7M1_SOLCO</name>
<protein>
    <submittedName>
        <fullName evidence="2">Uncharacterized protein</fullName>
    </submittedName>
</protein>
<comment type="caution">
    <text evidence="2">The sequence shown here is derived from an EMBL/GenBank/DDBJ whole genome shotgun (WGS) entry which is preliminary data.</text>
</comment>
<dbReference type="EMBL" id="JACXVP010000012">
    <property type="protein sequence ID" value="KAG5571184.1"/>
    <property type="molecule type" value="Genomic_DNA"/>
</dbReference>
<organism evidence="2 3">
    <name type="scientific">Solanum commersonii</name>
    <name type="common">Commerson's wild potato</name>
    <name type="synonym">Commerson's nightshade</name>
    <dbReference type="NCBI Taxonomy" id="4109"/>
    <lineage>
        <taxon>Eukaryota</taxon>
        <taxon>Viridiplantae</taxon>
        <taxon>Streptophyta</taxon>
        <taxon>Embryophyta</taxon>
        <taxon>Tracheophyta</taxon>
        <taxon>Spermatophyta</taxon>
        <taxon>Magnoliopsida</taxon>
        <taxon>eudicotyledons</taxon>
        <taxon>Gunneridae</taxon>
        <taxon>Pentapetalae</taxon>
        <taxon>asterids</taxon>
        <taxon>lamiids</taxon>
        <taxon>Solanales</taxon>
        <taxon>Solanaceae</taxon>
        <taxon>Solanoideae</taxon>
        <taxon>Solaneae</taxon>
        <taxon>Solanum</taxon>
    </lineage>
</organism>
<gene>
    <name evidence="2" type="ORF">H5410_060950</name>
</gene>
<proteinExistence type="predicted"/>
<keyword evidence="3" id="KW-1185">Reference proteome</keyword>
<dbReference type="AlphaFoldDB" id="A0A9J5W7M1"/>
<dbReference type="Pfam" id="PF08284">
    <property type="entry name" value="RVP_2"/>
    <property type="match status" value="1"/>
</dbReference>
<evidence type="ECO:0000256" key="1">
    <source>
        <dbReference type="SAM" id="MobiDB-lite"/>
    </source>
</evidence>
<feature type="region of interest" description="Disordered" evidence="1">
    <location>
        <begin position="1"/>
        <end position="28"/>
    </location>
</feature>
<accession>A0A9J5W7M1</accession>
<evidence type="ECO:0000313" key="2">
    <source>
        <dbReference type="EMBL" id="KAG5571184.1"/>
    </source>
</evidence>
<dbReference type="Gene3D" id="2.40.70.10">
    <property type="entry name" value="Acid Proteases"/>
    <property type="match status" value="1"/>
</dbReference>
<sequence length="153" mass="17722">MRDRKEFRNKKAKTGNESEQQRNNVNRSSHQKLGMSLSFVTPYVAMNFDILPEKLCEPFGVSTPVVESILIERVYRDSINHKSIMANLVELDIVDFDGIPGMDWLHSFYDSIDCRTRVVRFKIPNEPVFEWKSSSVVPKGHFILYLKGRNLVS</sequence>
<reference evidence="2 3" key="1">
    <citation type="submission" date="2020-09" db="EMBL/GenBank/DDBJ databases">
        <title>De no assembly of potato wild relative species, Solanum commersonii.</title>
        <authorList>
            <person name="Cho K."/>
        </authorList>
    </citation>
    <scope>NUCLEOTIDE SEQUENCE [LARGE SCALE GENOMIC DNA]</scope>
    <source>
        <strain evidence="2">LZ3.2</strain>
        <tissue evidence="2">Leaf</tissue>
    </source>
</reference>
<dbReference type="OrthoDB" id="1751327at2759"/>